<dbReference type="Pfam" id="PF04289">
    <property type="entry name" value="DUF447_N"/>
    <property type="match status" value="1"/>
</dbReference>
<dbReference type="InterPro" id="IPR012349">
    <property type="entry name" value="Split_barrel_FMN-bd"/>
</dbReference>
<dbReference type="SUPFAM" id="SSF50475">
    <property type="entry name" value="FMN-binding split barrel"/>
    <property type="match status" value="1"/>
</dbReference>
<dbReference type="Pfam" id="PF20766">
    <property type="entry name" value="DUF447_C"/>
    <property type="match status" value="1"/>
</dbReference>
<dbReference type="InterPro" id="IPR049288">
    <property type="entry name" value="DUF447_C"/>
</dbReference>
<organism evidence="3 4">
    <name type="scientific">Maioricimonas rarisocia</name>
    <dbReference type="NCBI Taxonomy" id="2528026"/>
    <lineage>
        <taxon>Bacteria</taxon>
        <taxon>Pseudomonadati</taxon>
        <taxon>Planctomycetota</taxon>
        <taxon>Planctomycetia</taxon>
        <taxon>Planctomycetales</taxon>
        <taxon>Planctomycetaceae</taxon>
        <taxon>Maioricimonas</taxon>
    </lineage>
</organism>
<dbReference type="Proteomes" id="UP000320496">
    <property type="component" value="Chromosome"/>
</dbReference>
<keyword evidence="4" id="KW-1185">Reference proteome</keyword>
<dbReference type="Gene3D" id="2.30.110.10">
    <property type="entry name" value="Electron Transport, Fmn-binding Protein, Chain A"/>
    <property type="match status" value="1"/>
</dbReference>
<reference evidence="3 4" key="1">
    <citation type="submission" date="2019-02" db="EMBL/GenBank/DDBJ databases">
        <title>Deep-cultivation of Planctomycetes and their phenomic and genomic characterization uncovers novel biology.</title>
        <authorList>
            <person name="Wiegand S."/>
            <person name="Jogler M."/>
            <person name="Boedeker C."/>
            <person name="Pinto D."/>
            <person name="Vollmers J."/>
            <person name="Rivas-Marin E."/>
            <person name="Kohn T."/>
            <person name="Peeters S.H."/>
            <person name="Heuer A."/>
            <person name="Rast P."/>
            <person name="Oberbeckmann S."/>
            <person name="Bunk B."/>
            <person name="Jeske O."/>
            <person name="Meyerdierks A."/>
            <person name="Storesund J.E."/>
            <person name="Kallscheuer N."/>
            <person name="Luecker S."/>
            <person name="Lage O.M."/>
            <person name="Pohl T."/>
            <person name="Merkel B.J."/>
            <person name="Hornburger P."/>
            <person name="Mueller R.-W."/>
            <person name="Bruemmer F."/>
            <person name="Labrenz M."/>
            <person name="Spormann A.M."/>
            <person name="Op den Camp H."/>
            <person name="Overmann J."/>
            <person name="Amann R."/>
            <person name="Jetten M.S.M."/>
            <person name="Mascher T."/>
            <person name="Medema M.H."/>
            <person name="Devos D.P."/>
            <person name="Kaster A.-K."/>
            <person name="Ovreas L."/>
            <person name="Rohde M."/>
            <person name="Galperin M.Y."/>
            <person name="Jogler C."/>
        </authorList>
    </citation>
    <scope>NUCLEOTIDE SEQUENCE [LARGE SCALE GENOMIC DNA]</scope>
    <source>
        <strain evidence="3 4">Mal4</strain>
    </source>
</reference>
<feature type="domain" description="DUF447" evidence="2">
    <location>
        <begin position="130"/>
        <end position="180"/>
    </location>
</feature>
<accession>A0A517Z8X3</accession>
<evidence type="ECO:0008006" key="5">
    <source>
        <dbReference type="Google" id="ProtNLM"/>
    </source>
</evidence>
<evidence type="ECO:0000259" key="1">
    <source>
        <dbReference type="Pfam" id="PF04289"/>
    </source>
</evidence>
<protein>
    <recommendedName>
        <fullName evidence="5">DUF447 family protein</fullName>
    </recommendedName>
</protein>
<evidence type="ECO:0000313" key="3">
    <source>
        <dbReference type="EMBL" id="QDU38932.1"/>
    </source>
</evidence>
<evidence type="ECO:0000313" key="4">
    <source>
        <dbReference type="Proteomes" id="UP000320496"/>
    </source>
</evidence>
<dbReference type="AlphaFoldDB" id="A0A517Z8X3"/>
<proteinExistence type="predicted"/>
<dbReference type="Gene3D" id="1.20.58.290">
    <property type="entry name" value="Hypothetical membrane protein ta0354_69_121"/>
    <property type="match status" value="1"/>
</dbReference>
<gene>
    <name evidence="3" type="ORF">Mal4_32640</name>
</gene>
<name>A0A517Z8X3_9PLAN</name>
<dbReference type="RefSeq" id="WP_231746546.1">
    <property type="nucleotide sequence ID" value="NZ_CP036275.1"/>
</dbReference>
<sequence length="195" mass="21629">MPLILEGIVTSRNADRSVNVAPMGPIVDRELSSLLLRPFQSSLTCQNLLRTRCGVFLIVDDVELIARAALNRLVEAPATVPAHVIDGEILSAACRWHEFEVTDINLDDKRAELRTRIVHDGRQRDFFGFNRACHAVLEATILATRLHLMAASAVVEEMERLRPLVEKTGGDTEHRAFSFVEQYVAEMAASGKPVA</sequence>
<evidence type="ECO:0000259" key="2">
    <source>
        <dbReference type="Pfam" id="PF20766"/>
    </source>
</evidence>
<feature type="domain" description="DUF447" evidence="1">
    <location>
        <begin position="6"/>
        <end position="121"/>
    </location>
</feature>
<dbReference type="KEGG" id="mri:Mal4_32640"/>
<dbReference type="EMBL" id="CP036275">
    <property type="protein sequence ID" value="QDU38932.1"/>
    <property type="molecule type" value="Genomic_DNA"/>
</dbReference>
<dbReference type="InterPro" id="IPR007386">
    <property type="entry name" value="DUF447_N"/>
</dbReference>